<sequence>MVSLRGLSALLGVAISLVSVLGQDTTTDWPVHNNVSSLPFLGSVLTWAVPLLAIPCVKYPSHHIMVDLAD</sequence>
<gene>
    <name evidence="2" type="ORF">PG994_008159</name>
</gene>
<keyword evidence="3" id="KW-1185">Reference proteome</keyword>
<dbReference type="EMBL" id="JAQQWL010000008">
    <property type="protein sequence ID" value="KAK8061793.1"/>
    <property type="molecule type" value="Genomic_DNA"/>
</dbReference>
<dbReference type="RefSeq" id="XP_066715055.1">
    <property type="nucleotide sequence ID" value="XM_066859568.1"/>
</dbReference>
<proteinExistence type="predicted"/>
<keyword evidence="1" id="KW-0732">Signal</keyword>
<feature type="chain" id="PRO_5045987402" description="Cytochrome b" evidence="1">
    <location>
        <begin position="23"/>
        <end position="70"/>
    </location>
</feature>
<evidence type="ECO:0000256" key="1">
    <source>
        <dbReference type="SAM" id="SignalP"/>
    </source>
</evidence>
<evidence type="ECO:0008006" key="4">
    <source>
        <dbReference type="Google" id="ProtNLM"/>
    </source>
</evidence>
<organism evidence="2 3">
    <name type="scientific">Apiospora phragmitis</name>
    <dbReference type="NCBI Taxonomy" id="2905665"/>
    <lineage>
        <taxon>Eukaryota</taxon>
        <taxon>Fungi</taxon>
        <taxon>Dikarya</taxon>
        <taxon>Ascomycota</taxon>
        <taxon>Pezizomycotina</taxon>
        <taxon>Sordariomycetes</taxon>
        <taxon>Xylariomycetidae</taxon>
        <taxon>Amphisphaeriales</taxon>
        <taxon>Apiosporaceae</taxon>
        <taxon>Apiospora</taxon>
    </lineage>
</organism>
<evidence type="ECO:0000313" key="2">
    <source>
        <dbReference type="EMBL" id="KAK8061793.1"/>
    </source>
</evidence>
<comment type="caution">
    <text evidence="2">The sequence shown here is derived from an EMBL/GenBank/DDBJ whole genome shotgun (WGS) entry which is preliminary data.</text>
</comment>
<evidence type="ECO:0000313" key="3">
    <source>
        <dbReference type="Proteomes" id="UP001480595"/>
    </source>
</evidence>
<dbReference type="Proteomes" id="UP001480595">
    <property type="component" value="Unassembled WGS sequence"/>
</dbReference>
<protein>
    <recommendedName>
        <fullName evidence="4">Cytochrome b</fullName>
    </recommendedName>
</protein>
<accession>A0ABR1US95</accession>
<dbReference type="GeneID" id="92092631"/>
<name>A0ABR1US95_9PEZI</name>
<feature type="signal peptide" evidence="1">
    <location>
        <begin position="1"/>
        <end position="22"/>
    </location>
</feature>
<reference evidence="2 3" key="1">
    <citation type="submission" date="2023-01" db="EMBL/GenBank/DDBJ databases">
        <title>Analysis of 21 Apiospora genomes using comparative genomics revels a genus with tremendous synthesis potential of carbohydrate active enzymes and secondary metabolites.</title>
        <authorList>
            <person name="Sorensen T."/>
        </authorList>
    </citation>
    <scope>NUCLEOTIDE SEQUENCE [LARGE SCALE GENOMIC DNA]</scope>
    <source>
        <strain evidence="2 3">CBS 135458</strain>
    </source>
</reference>